<gene>
    <name evidence="3" type="ORF">BU16DRAFT_525214</name>
</gene>
<feature type="compositionally biased region" description="Polar residues" evidence="1">
    <location>
        <begin position="140"/>
        <end position="149"/>
    </location>
</feature>
<dbReference type="OrthoDB" id="442921at2759"/>
<feature type="compositionally biased region" description="Polar residues" evidence="1">
    <location>
        <begin position="240"/>
        <end position="250"/>
    </location>
</feature>
<dbReference type="EMBL" id="MU004186">
    <property type="protein sequence ID" value="KAF2497569.1"/>
    <property type="molecule type" value="Genomic_DNA"/>
</dbReference>
<feature type="compositionally biased region" description="Polar residues" evidence="1">
    <location>
        <begin position="58"/>
        <end position="69"/>
    </location>
</feature>
<feature type="compositionally biased region" description="Polar residues" evidence="1">
    <location>
        <begin position="268"/>
        <end position="282"/>
    </location>
</feature>
<dbReference type="SUPFAM" id="SSF54236">
    <property type="entry name" value="Ubiquitin-like"/>
    <property type="match status" value="1"/>
</dbReference>
<proteinExistence type="predicted"/>
<organism evidence="3 4">
    <name type="scientific">Lophium mytilinum</name>
    <dbReference type="NCBI Taxonomy" id="390894"/>
    <lineage>
        <taxon>Eukaryota</taxon>
        <taxon>Fungi</taxon>
        <taxon>Dikarya</taxon>
        <taxon>Ascomycota</taxon>
        <taxon>Pezizomycotina</taxon>
        <taxon>Dothideomycetes</taxon>
        <taxon>Pleosporomycetidae</taxon>
        <taxon>Mytilinidiales</taxon>
        <taxon>Mytilinidiaceae</taxon>
        <taxon>Lophium</taxon>
    </lineage>
</organism>
<evidence type="ECO:0000313" key="4">
    <source>
        <dbReference type="Proteomes" id="UP000799750"/>
    </source>
</evidence>
<evidence type="ECO:0000259" key="2">
    <source>
        <dbReference type="Pfam" id="PF11976"/>
    </source>
</evidence>
<feature type="compositionally biased region" description="Basic residues" evidence="1">
    <location>
        <begin position="155"/>
        <end position="169"/>
    </location>
</feature>
<dbReference type="InterPro" id="IPR022617">
    <property type="entry name" value="Rad60/SUMO-like_dom"/>
</dbReference>
<feature type="region of interest" description="Disordered" evidence="1">
    <location>
        <begin position="1"/>
        <end position="69"/>
    </location>
</feature>
<keyword evidence="4" id="KW-1185">Reference proteome</keyword>
<evidence type="ECO:0000313" key="3">
    <source>
        <dbReference type="EMBL" id="KAF2497569.1"/>
    </source>
</evidence>
<dbReference type="PANTHER" id="PTHR10562">
    <property type="entry name" value="SMALL UBIQUITIN-RELATED MODIFIER"/>
    <property type="match status" value="1"/>
</dbReference>
<evidence type="ECO:0000256" key="1">
    <source>
        <dbReference type="SAM" id="MobiDB-lite"/>
    </source>
</evidence>
<dbReference type="AlphaFoldDB" id="A0A6A6QZ96"/>
<accession>A0A6A6QZ96</accession>
<sequence length="405" mass="44528">MGLDSTEAGPGKEIEQVDLSSGLGGQETEIQELPKQAPHSDYRATVEDAEDEDDSIIANPSSGGWSMAQSVCEQARLRRELQARVEDAEDDDGSSASSANSTGIDGPLIRPVDEVMDDGFDKFGMAKEPITGRTGRNVASLFTTPNPENHLTKPTAHHQAKKQRTKLSYRHPQVEDNMSYEEEDISKCLQSQNIKSQPEAQEQGHKQVLQETDQQCEPIRRSIEPTSAPFVYQKPPATPSRRQQYQSLQASLHLKPTAPGSRKRTHDSNPTNADQAYGSSPPTAHGLAKSQSSSSFKPSLLSRPVLQPRSRIPATPLPHPPASKHDRVQVVVRGPDGSELTYNIKRKTPMRKLMEQFRKQKGLSDGVVFNFEGTRVTEEDTAESLEIEEDGEVIQVFMIAIGGGD</sequence>
<dbReference type="Proteomes" id="UP000799750">
    <property type="component" value="Unassembled WGS sequence"/>
</dbReference>
<feature type="compositionally biased region" description="Polar residues" evidence="1">
    <location>
        <begin position="188"/>
        <end position="200"/>
    </location>
</feature>
<protein>
    <recommendedName>
        <fullName evidence="2">Rad60/SUMO-like domain-containing protein</fullName>
    </recommendedName>
</protein>
<reference evidence="3" key="1">
    <citation type="journal article" date="2020" name="Stud. Mycol.">
        <title>101 Dothideomycetes genomes: a test case for predicting lifestyles and emergence of pathogens.</title>
        <authorList>
            <person name="Haridas S."/>
            <person name="Albert R."/>
            <person name="Binder M."/>
            <person name="Bloem J."/>
            <person name="Labutti K."/>
            <person name="Salamov A."/>
            <person name="Andreopoulos B."/>
            <person name="Baker S."/>
            <person name="Barry K."/>
            <person name="Bills G."/>
            <person name="Bluhm B."/>
            <person name="Cannon C."/>
            <person name="Castanera R."/>
            <person name="Culley D."/>
            <person name="Daum C."/>
            <person name="Ezra D."/>
            <person name="Gonzalez J."/>
            <person name="Henrissat B."/>
            <person name="Kuo A."/>
            <person name="Liang C."/>
            <person name="Lipzen A."/>
            <person name="Lutzoni F."/>
            <person name="Magnuson J."/>
            <person name="Mondo S."/>
            <person name="Nolan M."/>
            <person name="Ohm R."/>
            <person name="Pangilinan J."/>
            <person name="Park H.-J."/>
            <person name="Ramirez L."/>
            <person name="Alfaro M."/>
            <person name="Sun H."/>
            <person name="Tritt A."/>
            <person name="Yoshinaga Y."/>
            <person name="Zwiers L.-H."/>
            <person name="Turgeon B."/>
            <person name="Goodwin S."/>
            <person name="Spatafora J."/>
            <person name="Crous P."/>
            <person name="Grigoriev I."/>
        </authorList>
    </citation>
    <scope>NUCLEOTIDE SEQUENCE</scope>
    <source>
        <strain evidence="3">CBS 269.34</strain>
    </source>
</reference>
<name>A0A6A6QZ96_9PEZI</name>
<feature type="compositionally biased region" description="Low complexity" evidence="1">
    <location>
        <begin position="289"/>
        <end position="302"/>
    </location>
</feature>
<feature type="domain" description="Rad60/SUMO-like" evidence="2">
    <location>
        <begin position="329"/>
        <end position="396"/>
    </location>
</feature>
<dbReference type="Gene3D" id="3.10.20.90">
    <property type="entry name" value="Phosphatidylinositol 3-kinase Catalytic Subunit, Chain A, domain 1"/>
    <property type="match status" value="1"/>
</dbReference>
<feature type="region of interest" description="Disordered" evidence="1">
    <location>
        <begin position="81"/>
        <end position="324"/>
    </location>
</feature>
<dbReference type="InterPro" id="IPR029071">
    <property type="entry name" value="Ubiquitin-like_domsf"/>
</dbReference>
<dbReference type="Pfam" id="PF11976">
    <property type="entry name" value="Rad60-SLD"/>
    <property type="match status" value="1"/>
</dbReference>